<dbReference type="PANTHER" id="PTHR13914:SF0">
    <property type="entry name" value="PROLINE DEHYDROGENASE 1, MITOCHONDRIAL"/>
    <property type="match status" value="1"/>
</dbReference>
<dbReference type="PIRSF" id="PIRSF000196">
    <property type="entry name" value="Pro_dehydrog"/>
    <property type="match status" value="1"/>
</dbReference>
<protein>
    <recommendedName>
        <fullName evidence="2">proline dehydrogenase</fullName>
        <ecNumber evidence="2">1.5.5.2</ecNumber>
    </recommendedName>
</protein>
<keyword evidence="4 10" id="KW-0547">Nucleotide-binding</keyword>
<dbReference type="GO" id="GO:0000166">
    <property type="term" value="F:nucleotide binding"/>
    <property type="evidence" value="ECO:0007669"/>
    <property type="project" value="UniProtKB-KW"/>
</dbReference>
<evidence type="ECO:0000256" key="4">
    <source>
        <dbReference type="ARBA" id="ARBA00022741"/>
    </source>
</evidence>
<dbReference type="Proteomes" id="UP000648239">
    <property type="component" value="Unassembled WGS sequence"/>
</dbReference>
<comment type="pathway">
    <text evidence="1">Amino-acid degradation; L-proline degradation into L-glutamate; L-glutamate from L-proline: step 1/2.</text>
</comment>
<dbReference type="InterPro" id="IPR008219">
    <property type="entry name" value="PRODH_bac_arc"/>
</dbReference>
<sequence>MGLFDRLVSLTLPVVPKPIVGYFSRRYIAGESLDQAFGVARLLLDKNALVTMDILGEFIEDLSEADANTAQYVDLIRKVAEQRLPDTNVSVKLTALGLQLDKAACLANLRKLMDAVRETGKFLRIDMEDSPCTDDTLELYRVLRDEYPGMVGVVLQARLRRSMADIDALVHPQANYRLCKGIYLEPEEIAFTEPDPIRASFTALLERMIETGAYVGIATHDEQLVDEAIALIEKHRLPKERYEFQMLLGVTEMLRQRILDAGHRLRVYVPYGVQWYPYSVRRLRENPQIAGYAFKALFNRK</sequence>
<dbReference type="InterPro" id="IPR015659">
    <property type="entry name" value="Proline_oxidase"/>
</dbReference>
<keyword evidence="5 10" id="KW-0274">FAD</keyword>
<evidence type="ECO:0000259" key="11">
    <source>
        <dbReference type="Pfam" id="PF01619"/>
    </source>
</evidence>
<comment type="caution">
    <text evidence="12">The sequence shown here is derived from an EMBL/GenBank/DDBJ whole genome shotgun (WGS) entry which is preliminary data.</text>
</comment>
<evidence type="ECO:0000256" key="2">
    <source>
        <dbReference type="ARBA" id="ARBA00012695"/>
    </source>
</evidence>
<dbReference type="EC" id="1.5.5.2" evidence="2"/>
<dbReference type="Pfam" id="PF01619">
    <property type="entry name" value="Pro_dh"/>
    <property type="match status" value="1"/>
</dbReference>
<evidence type="ECO:0000256" key="10">
    <source>
        <dbReference type="PIRSR" id="PIRSR000196-2"/>
    </source>
</evidence>
<keyword evidence="6" id="KW-0560">Oxidoreductase</keyword>
<evidence type="ECO:0000256" key="8">
    <source>
        <dbReference type="ARBA" id="ARBA00048779"/>
    </source>
</evidence>
<dbReference type="EMBL" id="JACXWD010000024">
    <property type="protein sequence ID" value="MBD3868160.1"/>
    <property type="molecule type" value="Genomic_DNA"/>
</dbReference>
<dbReference type="Gene3D" id="3.20.20.220">
    <property type="match status" value="1"/>
</dbReference>
<gene>
    <name evidence="12" type="ORF">IFK94_08540</name>
</gene>
<feature type="binding site" evidence="10">
    <location>
        <position position="127"/>
    </location>
    <ligand>
        <name>FAD</name>
        <dbReference type="ChEBI" id="CHEBI:57692"/>
    </ligand>
</feature>
<feature type="binding site" evidence="9">
    <location>
        <position position="282"/>
    </location>
    <ligand>
        <name>substrate</name>
    </ligand>
</feature>
<dbReference type="InterPro" id="IPR029041">
    <property type="entry name" value="FAD-linked_oxidoreductase-like"/>
</dbReference>
<evidence type="ECO:0000313" key="13">
    <source>
        <dbReference type="Proteomes" id="UP000648239"/>
    </source>
</evidence>
<dbReference type="SUPFAM" id="SSF51730">
    <property type="entry name" value="FAD-linked oxidoreductase"/>
    <property type="match status" value="1"/>
</dbReference>
<feature type="binding site" evidence="9">
    <location>
        <position position="281"/>
    </location>
    <ligand>
        <name>substrate</name>
    </ligand>
</feature>
<keyword evidence="7" id="KW-0642">Proline metabolism</keyword>
<evidence type="ECO:0000256" key="7">
    <source>
        <dbReference type="ARBA" id="ARBA00023062"/>
    </source>
</evidence>
<evidence type="ECO:0000256" key="1">
    <source>
        <dbReference type="ARBA" id="ARBA00004739"/>
    </source>
</evidence>
<proteinExistence type="predicted"/>
<evidence type="ECO:0000256" key="5">
    <source>
        <dbReference type="ARBA" id="ARBA00022827"/>
    </source>
</evidence>
<dbReference type="InterPro" id="IPR002872">
    <property type="entry name" value="Proline_DH_dom"/>
</dbReference>
<dbReference type="PANTHER" id="PTHR13914">
    <property type="entry name" value="PROLINE OXIDASE"/>
    <property type="match status" value="1"/>
</dbReference>
<name>A0A8J7C1Q2_9BACT</name>
<feature type="binding site" evidence="9">
    <location>
        <position position="92"/>
    </location>
    <ligand>
        <name>substrate</name>
    </ligand>
</feature>
<comment type="cofactor">
    <cofactor evidence="10">
        <name>FAD</name>
        <dbReference type="ChEBI" id="CHEBI:57692"/>
    </cofactor>
    <text evidence="10">Binds 1 FAD per subunit.</text>
</comment>
<comment type="catalytic activity">
    <reaction evidence="8">
        <text>L-proline + a quinone = (S)-1-pyrroline-5-carboxylate + a quinol + H(+)</text>
        <dbReference type="Rhea" id="RHEA:23784"/>
        <dbReference type="ChEBI" id="CHEBI:15378"/>
        <dbReference type="ChEBI" id="CHEBI:17388"/>
        <dbReference type="ChEBI" id="CHEBI:24646"/>
        <dbReference type="ChEBI" id="CHEBI:60039"/>
        <dbReference type="ChEBI" id="CHEBI:132124"/>
        <dbReference type="EC" id="1.5.5.2"/>
    </reaction>
</comment>
<dbReference type="AlphaFoldDB" id="A0A8J7C1Q2"/>
<keyword evidence="3" id="KW-0285">Flavoprotein</keyword>
<evidence type="ECO:0000256" key="6">
    <source>
        <dbReference type="ARBA" id="ARBA00023002"/>
    </source>
</evidence>
<reference evidence="12 13" key="1">
    <citation type="submission" date="2020-08" db="EMBL/GenBank/DDBJ databases">
        <title>Acidobacteriota in marine sediments use diverse sulfur dissimilation pathways.</title>
        <authorList>
            <person name="Wasmund K."/>
        </authorList>
    </citation>
    <scope>NUCLEOTIDE SEQUENCE [LARGE SCALE GENOMIC DNA]</scope>
    <source>
        <strain evidence="12">MAG AM4</strain>
    </source>
</reference>
<accession>A0A8J7C1Q2</accession>
<evidence type="ECO:0000256" key="9">
    <source>
        <dbReference type="PIRSR" id="PIRSR000196-1"/>
    </source>
</evidence>
<organism evidence="12 13">
    <name type="scientific">Candidatus Polarisedimenticola svalbardensis</name>
    <dbReference type="NCBI Taxonomy" id="2886004"/>
    <lineage>
        <taxon>Bacteria</taxon>
        <taxon>Pseudomonadati</taxon>
        <taxon>Acidobacteriota</taxon>
        <taxon>Candidatus Polarisedimenticolia</taxon>
        <taxon>Candidatus Polarisedimenticolales</taxon>
        <taxon>Candidatus Polarisedimenticolaceae</taxon>
        <taxon>Candidatus Polarisedimenticola</taxon>
    </lineage>
</organism>
<evidence type="ECO:0000256" key="3">
    <source>
        <dbReference type="ARBA" id="ARBA00022630"/>
    </source>
</evidence>
<feature type="domain" description="Proline dehydrogenase" evidence="11">
    <location>
        <begin position="46"/>
        <end position="288"/>
    </location>
</feature>
<dbReference type="GO" id="GO:0010133">
    <property type="term" value="P:L-proline catabolic process to L-glutamate"/>
    <property type="evidence" value="ECO:0007669"/>
    <property type="project" value="UniProtKB-UniPathway"/>
</dbReference>
<dbReference type="UniPathway" id="UPA00261">
    <property type="reaction ID" value="UER00373"/>
</dbReference>
<dbReference type="GO" id="GO:0004657">
    <property type="term" value="F:proline dehydrogenase activity"/>
    <property type="evidence" value="ECO:0007669"/>
    <property type="project" value="UniProtKB-EC"/>
</dbReference>
<evidence type="ECO:0000313" key="12">
    <source>
        <dbReference type="EMBL" id="MBD3868160.1"/>
    </source>
</evidence>
<feature type="binding site" evidence="10">
    <location>
        <position position="156"/>
    </location>
    <ligand>
        <name>FAD</name>
        <dbReference type="ChEBI" id="CHEBI:57692"/>
    </ligand>
</feature>
<feature type="binding site" evidence="10">
    <location>
        <begin position="219"/>
        <end position="220"/>
    </location>
    <ligand>
        <name>FAD</name>
        <dbReference type="ChEBI" id="CHEBI:57692"/>
    </ligand>
</feature>